<dbReference type="EMBL" id="KN832971">
    <property type="protein sequence ID" value="KIM91807.1"/>
    <property type="molecule type" value="Genomic_DNA"/>
</dbReference>
<reference evidence="1 2" key="1">
    <citation type="submission" date="2014-04" db="EMBL/GenBank/DDBJ databases">
        <authorList>
            <consortium name="DOE Joint Genome Institute"/>
            <person name="Kuo A."/>
            <person name="Tarkka M."/>
            <person name="Buscot F."/>
            <person name="Kohler A."/>
            <person name="Nagy L.G."/>
            <person name="Floudas D."/>
            <person name="Copeland A."/>
            <person name="Barry K.W."/>
            <person name="Cichocki N."/>
            <person name="Veneault-Fourrey C."/>
            <person name="LaButti K."/>
            <person name="Lindquist E.A."/>
            <person name="Lipzen A."/>
            <person name="Lundell T."/>
            <person name="Morin E."/>
            <person name="Murat C."/>
            <person name="Sun H."/>
            <person name="Tunlid A."/>
            <person name="Henrissat B."/>
            <person name="Grigoriev I.V."/>
            <person name="Hibbett D.S."/>
            <person name="Martin F."/>
            <person name="Nordberg H.P."/>
            <person name="Cantor M.N."/>
            <person name="Hua S.X."/>
        </authorList>
    </citation>
    <scope>NUCLEOTIDE SEQUENCE [LARGE SCALE GENOMIC DNA]</scope>
    <source>
        <strain evidence="1 2">F 1598</strain>
    </source>
</reference>
<proteinExistence type="predicted"/>
<organism evidence="1 2">
    <name type="scientific">Piloderma croceum (strain F 1598)</name>
    <dbReference type="NCBI Taxonomy" id="765440"/>
    <lineage>
        <taxon>Eukaryota</taxon>
        <taxon>Fungi</taxon>
        <taxon>Dikarya</taxon>
        <taxon>Basidiomycota</taxon>
        <taxon>Agaricomycotina</taxon>
        <taxon>Agaricomycetes</taxon>
        <taxon>Agaricomycetidae</taxon>
        <taxon>Atheliales</taxon>
        <taxon>Atheliaceae</taxon>
        <taxon>Piloderma</taxon>
    </lineage>
</organism>
<evidence type="ECO:0000313" key="2">
    <source>
        <dbReference type="Proteomes" id="UP000054166"/>
    </source>
</evidence>
<dbReference type="HOGENOM" id="CLU_980441_0_0_1"/>
<sequence length="284" mass="31717">MFPQHIPPPPKASLEDRVSCSPFEYICAFYFGRNGEQRDGMDNWGPTGHPEFVAGASAQLRAMRQTGIAIGTPIARAIIPAHVRKANSPRLSQFGFSDNWVQIFLHQQMKWSMRKTTRAVAKIPDDWEIQCRITDPNLLVNYDHSGQSLAPMGNSTWEETGAKQIRGANHGEKRQTTLVIGSTPGGTILPLQTIWGGKTDVRLPSHQALRRTEANENGFTYGNGDKRHWSSLATTKECINNTVVPHFNTVKERKNLSATQKAILTVDLWPIHTAKTDTNCFYHG</sequence>
<dbReference type="Proteomes" id="UP000054166">
    <property type="component" value="Unassembled WGS sequence"/>
</dbReference>
<dbReference type="InParanoid" id="A0A0C3CQ73"/>
<dbReference type="OrthoDB" id="3341102at2759"/>
<gene>
    <name evidence="1" type="ORF">PILCRDRAFT_914</name>
</gene>
<dbReference type="AlphaFoldDB" id="A0A0C3CQ73"/>
<dbReference type="STRING" id="765440.A0A0C3CQ73"/>
<keyword evidence="2" id="KW-1185">Reference proteome</keyword>
<reference evidence="2" key="2">
    <citation type="submission" date="2015-01" db="EMBL/GenBank/DDBJ databases">
        <title>Evolutionary Origins and Diversification of the Mycorrhizal Mutualists.</title>
        <authorList>
            <consortium name="DOE Joint Genome Institute"/>
            <consortium name="Mycorrhizal Genomics Consortium"/>
            <person name="Kohler A."/>
            <person name="Kuo A."/>
            <person name="Nagy L.G."/>
            <person name="Floudas D."/>
            <person name="Copeland A."/>
            <person name="Barry K.W."/>
            <person name="Cichocki N."/>
            <person name="Veneault-Fourrey C."/>
            <person name="LaButti K."/>
            <person name="Lindquist E.A."/>
            <person name="Lipzen A."/>
            <person name="Lundell T."/>
            <person name="Morin E."/>
            <person name="Murat C."/>
            <person name="Riley R."/>
            <person name="Ohm R."/>
            <person name="Sun H."/>
            <person name="Tunlid A."/>
            <person name="Henrissat B."/>
            <person name="Grigoriev I.V."/>
            <person name="Hibbett D.S."/>
            <person name="Martin F."/>
        </authorList>
    </citation>
    <scope>NUCLEOTIDE SEQUENCE [LARGE SCALE GENOMIC DNA]</scope>
    <source>
        <strain evidence="2">F 1598</strain>
    </source>
</reference>
<evidence type="ECO:0000313" key="1">
    <source>
        <dbReference type="EMBL" id="KIM91807.1"/>
    </source>
</evidence>
<name>A0A0C3CQ73_PILCF</name>
<accession>A0A0C3CQ73</accession>
<protein>
    <submittedName>
        <fullName evidence="1">Uncharacterized protein</fullName>
    </submittedName>
</protein>